<evidence type="ECO:0000313" key="3">
    <source>
        <dbReference type="Proteomes" id="UP000188354"/>
    </source>
</evidence>
<feature type="compositionally biased region" description="Basic and acidic residues" evidence="1">
    <location>
        <begin position="17"/>
        <end position="26"/>
    </location>
</feature>
<feature type="region of interest" description="Disordered" evidence="1">
    <location>
        <begin position="694"/>
        <end position="866"/>
    </location>
</feature>
<dbReference type="Gramene" id="OIW13030">
    <property type="protein sequence ID" value="OIW13030"/>
    <property type="gene ID" value="TanjilG_15479"/>
</dbReference>
<feature type="compositionally biased region" description="Basic and acidic residues" evidence="1">
    <location>
        <begin position="711"/>
        <end position="725"/>
    </location>
</feature>
<feature type="region of interest" description="Disordered" evidence="1">
    <location>
        <begin position="1"/>
        <end position="116"/>
    </location>
</feature>
<dbReference type="PANTHER" id="PTHR37729:SF1">
    <property type="entry name" value="NEUROFILAMENT PROTEIN-LIKE PROTEIN"/>
    <property type="match status" value="1"/>
</dbReference>
<feature type="region of interest" description="Disordered" evidence="1">
    <location>
        <begin position="144"/>
        <end position="322"/>
    </location>
</feature>
<dbReference type="OrthoDB" id="1304274at2759"/>
<feature type="compositionally biased region" description="Low complexity" evidence="1">
    <location>
        <begin position="407"/>
        <end position="418"/>
    </location>
</feature>
<feature type="compositionally biased region" description="Basic and acidic residues" evidence="1">
    <location>
        <begin position="855"/>
        <end position="866"/>
    </location>
</feature>
<name>A0A4P1RLK0_LUPAN</name>
<dbReference type="KEGG" id="lang:109346241"/>
<feature type="compositionally biased region" description="Polar residues" evidence="1">
    <location>
        <begin position="821"/>
        <end position="835"/>
    </location>
</feature>
<evidence type="ECO:0000313" key="2">
    <source>
        <dbReference type="EMBL" id="OIW13030.1"/>
    </source>
</evidence>
<dbReference type="STRING" id="3871.A0A4P1RLK0"/>
<dbReference type="PANTHER" id="PTHR37729">
    <property type="entry name" value="NEUROFILAMENT PROTEIN-LIKE PROTEIN"/>
    <property type="match status" value="1"/>
</dbReference>
<sequence>MATEIGASGHASATDEQIVKKEKSEAIAHMIASLANEDEVKHDKISDEDGHVTNPLSKTGNGTNDEVGAVEVQKSDDSPALAASAEDNLKHGKIEDAQTQEDDTKAEPDVVSVEKTDDLVSLEAHIEDNLKGEKEVIPALHATDDAAKSQPEELPFTEPTVEETPQQPEAEAEVNTRTEAEAELVKEAETFETSYQKEEKTETEPVATEVEEKPQEPEKELEAVVVKEAEILEISDRKEDKPEPEPVVLATEVEGKSQEPEKESEAEVVKEAKTLETSDKKEEKPEHEVVALIPEIQRKTEEPEKESQEKPQEAEQGTIVTVAEPFTEVITIEEKTRELSAEILKETNDSEAAPTETSKAEQEVEENPKEPEKESLEQKEEKQPNNVAIAEVSSETIEAIEEKTIEQEVLNETNNYETEPTEVERAELEVTKVDENSSEPEKKSIKQEEEELPKTVIPEKPTTGDIVKVQPPEESDIEVVKEIANSETEAVLGKEEKPGNGVVVHQPIELDIEVVKENGTNELEAVPVREEKSELVSSELEEKPRELVEVAEDVGETKKEVESKQEIVLETAKNEGNLADTIKEKISLKEEKTKKEDETNITENTALVSLNEEAQAAPENLVELAPEVSEKVVEEDGKNKSSFTDVIEGVPKDEVGIVKIPGQASIDQEAKSDIEEKGDSIPTSVEEKVAITVDDDKKEPKAPGSVQVSSREAEVEINKDEKQFEAKTATTEDDEPAVKNENGGHIDTKVDGIFSAVSEPVRETLASKFEEKETKTEVNNLEKEQSEEPVKTEVQVPKEPTQESDATKTSSKDLPKESKAKTAQKQSNSIISKVKQSLVKARKAIIGKSPSSKNHSSEAKDDIQVK</sequence>
<dbReference type="AlphaFoldDB" id="A0A4P1RLK0"/>
<feature type="compositionally biased region" description="Polar residues" evidence="1">
    <location>
        <begin position="54"/>
        <end position="64"/>
    </location>
</feature>
<feature type="compositionally biased region" description="Basic and acidic residues" evidence="1">
    <location>
        <begin position="87"/>
        <end position="116"/>
    </location>
</feature>
<feature type="region of interest" description="Disordered" evidence="1">
    <location>
        <begin position="403"/>
        <end position="475"/>
    </location>
</feature>
<feature type="compositionally biased region" description="Basic and acidic residues" evidence="1">
    <location>
        <begin position="210"/>
        <end position="244"/>
    </location>
</feature>
<feature type="compositionally biased region" description="Basic and acidic residues" evidence="1">
    <location>
        <begin position="358"/>
        <end position="383"/>
    </location>
</feature>
<organism evidence="2 3">
    <name type="scientific">Lupinus angustifolius</name>
    <name type="common">Narrow-leaved blue lupine</name>
    <dbReference type="NCBI Taxonomy" id="3871"/>
    <lineage>
        <taxon>Eukaryota</taxon>
        <taxon>Viridiplantae</taxon>
        <taxon>Streptophyta</taxon>
        <taxon>Embryophyta</taxon>
        <taxon>Tracheophyta</taxon>
        <taxon>Spermatophyta</taxon>
        <taxon>Magnoliopsida</taxon>
        <taxon>eudicotyledons</taxon>
        <taxon>Gunneridae</taxon>
        <taxon>Pentapetalae</taxon>
        <taxon>rosids</taxon>
        <taxon>fabids</taxon>
        <taxon>Fabales</taxon>
        <taxon>Fabaceae</taxon>
        <taxon>Papilionoideae</taxon>
        <taxon>50 kb inversion clade</taxon>
        <taxon>genistoids sensu lato</taxon>
        <taxon>core genistoids</taxon>
        <taxon>Genisteae</taxon>
        <taxon>Lupinus</taxon>
    </lineage>
</organism>
<feature type="compositionally biased region" description="Basic and acidic residues" evidence="1">
    <location>
        <begin position="422"/>
        <end position="447"/>
    </location>
</feature>
<proteinExistence type="predicted"/>
<feature type="compositionally biased region" description="Basic and acidic residues" evidence="1">
    <location>
        <begin position="174"/>
        <end position="203"/>
    </location>
</feature>
<gene>
    <name evidence="2" type="ORF">TanjilG_15479</name>
</gene>
<dbReference type="Proteomes" id="UP000188354">
    <property type="component" value="Chromosome LG04"/>
</dbReference>
<feature type="region of interest" description="Disordered" evidence="1">
    <location>
        <begin position="340"/>
        <end position="389"/>
    </location>
</feature>
<dbReference type="EMBL" id="CM007364">
    <property type="protein sequence ID" value="OIW13030.1"/>
    <property type="molecule type" value="Genomic_DNA"/>
</dbReference>
<feature type="compositionally biased region" description="Basic and acidic residues" evidence="1">
    <location>
        <begin position="38"/>
        <end position="51"/>
    </location>
</feature>
<accession>A0A4P1RLK0</accession>
<feature type="compositionally biased region" description="Low complexity" evidence="1">
    <location>
        <begin position="152"/>
        <end position="169"/>
    </location>
</feature>
<feature type="compositionally biased region" description="Basic and acidic residues" evidence="1">
    <location>
        <begin position="736"/>
        <end position="750"/>
    </location>
</feature>
<feature type="compositionally biased region" description="Basic and acidic residues" evidence="1">
    <location>
        <begin position="768"/>
        <end position="791"/>
    </location>
</feature>
<evidence type="ECO:0000256" key="1">
    <source>
        <dbReference type="SAM" id="MobiDB-lite"/>
    </source>
</evidence>
<protein>
    <submittedName>
        <fullName evidence="2">Uncharacterized protein</fullName>
    </submittedName>
</protein>
<reference evidence="2 3" key="1">
    <citation type="journal article" date="2017" name="Plant Biotechnol. J.">
        <title>A comprehensive draft genome sequence for lupin (Lupinus angustifolius), an emerging health food: insights into plant-microbe interactions and legume evolution.</title>
        <authorList>
            <person name="Hane J.K."/>
            <person name="Ming Y."/>
            <person name="Kamphuis L.G."/>
            <person name="Nelson M.N."/>
            <person name="Garg G."/>
            <person name="Atkins C.A."/>
            <person name="Bayer P.E."/>
            <person name="Bravo A."/>
            <person name="Bringans S."/>
            <person name="Cannon S."/>
            <person name="Edwards D."/>
            <person name="Foley R."/>
            <person name="Gao L.L."/>
            <person name="Harrison M.J."/>
            <person name="Huang W."/>
            <person name="Hurgobin B."/>
            <person name="Li S."/>
            <person name="Liu C.W."/>
            <person name="McGrath A."/>
            <person name="Morahan G."/>
            <person name="Murray J."/>
            <person name="Weller J."/>
            <person name="Jian J."/>
            <person name="Singh K.B."/>
        </authorList>
    </citation>
    <scope>NUCLEOTIDE SEQUENCE [LARGE SCALE GENOMIC DNA]</scope>
    <source>
        <strain evidence="3">cv. Tanjil</strain>
        <tissue evidence="2">Whole plant</tissue>
    </source>
</reference>
<feature type="compositionally biased region" description="Basic and acidic residues" evidence="1">
    <location>
        <begin position="296"/>
        <end position="313"/>
    </location>
</feature>
<feature type="compositionally biased region" description="Basic and acidic residues" evidence="1">
    <location>
        <begin position="253"/>
        <end position="289"/>
    </location>
</feature>
<keyword evidence="3" id="KW-1185">Reference proteome</keyword>
<feature type="compositionally biased region" description="Basic and acidic residues" evidence="1">
    <location>
        <begin position="810"/>
        <end position="820"/>
    </location>
</feature>